<feature type="binding site" evidence="14">
    <location>
        <position position="74"/>
    </location>
    <ligand>
        <name>Ca(2+)</name>
        <dbReference type="ChEBI" id="CHEBI:29108"/>
        <label>1</label>
    </ligand>
</feature>
<evidence type="ECO:0000256" key="7">
    <source>
        <dbReference type="ARBA" id="ARBA00023002"/>
    </source>
</evidence>
<evidence type="ECO:0000256" key="14">
    <source>
        <dbReference type="PIRSR" id="PIRSR600823-3"/>
    </source>
</evidence>
<feature type="binding site" evidence="14">
    <location>
        <position position="253"/>
    </location>
    <ligand>
        <name>Ca(2+)</name>
        <dbReference type="ChEBI" id="CHEBI:29108"/>
        <label>2</label>
    </ligand>
</feature>
<dbReference type="SUPFAM" id="SSF48113">
    <property type="entry name" value="Heme-dependent peroxidases"/>
    <property type="match status" value="1"/>
</dbReference>
<gene>
    <name evidence="20" type="primary">GbPrx10</name>
    <name evidence="19" type="synonym">Prx10</name>
</gene>
<feature type="binding site" description="axial binding residue" evidence="14">
    <location>
        <position position="193"/>
    </location>
    <ligand>
        <name>heme b</name>
        <dbReference type="ChEBI" id="CHEBI:60344"/>
    </ligand>
    <ligandPart>
        <name>Fe</name>
        <dbReference type="ChEBI" id="CHEBI:18248"/>
    </ligandPart>
</feature>
<dbReference type="GO" id="GO:0006979">
    <property type="term" value="P:response to oxidative stress"/>
    <property type="evidence" value="ECO:0007669"/>
    <property type="project" value="UniProtKB-UniRule"/>
</dbReference>
<proteinExistence type="evidence at transcript level"/>
<feature type="active site" description="Proton acceptor" evidence="12">
    <location>
        <position position="66"/>
    </location>
</feature>
<evidence type="ECO:0000256" key="6">
    <source>
        <dbReference type="ARBA" id="ARBA00022837"/>
    </source>
</evidence>
<evidence type="ECO:0000256" key="1">
    <source>
        <dbReference type="ARBA" id="ARBA00000189"/>
    </source>
</evidence>
<evidence type="ECO:0000259" key="18">
    <source>
        <dbReference type="PROSITE" id="PS50873"/>
    </source>
</evidence>
<comment type="similarity">
    <text evidence="17">Belongs to the peroxidase family. Classical plant (class III) peroxidase subfamily.</text>
</comment>
<dbReference type="PRINTS" id="PR00461">
    <property type="entry name" value="PLPEROXIDASE"/>
</dbReference>
<dbReference type="Gene3D" id="1.10.420.10">
    <property type="entry name" value="Peroxidase, domain 2"/>
    <property type="match status" value="1"/>
</dbReference>
<keyword evidence="17" id="KW-0732">Signal</keyword>
<accession>T1RQF9</accession>
<feature type="signal peptide" evidence="17">
    <location>
        <begin position="1"/>
        <end position="24"/>
    </location>
</feature>
<feature type="binding site" evidence="14">
    <location>
        <position position="70"/>
    </location>
    <ligand>
        <name>Ca(2+)</name>
        <dbReference type="ChEBI" id="CHEBI:29108"/>
        <label>1</label>
    </ligand>
</feature>
<evidence type="ECO:0000256" key="9">
    <source>
        <dbReference type="ARBA" id="ARBA00023157"/>
    </source>
</evidence>
<feature type="chain" id="PRO_5007365901" description="Peroxidase" evidence="17">
    <location>
        <begin position="25"/>
        <end position="327"/>
    </location>
</feature>
<feature type="binding site" evidence="13">
    <location>
        <position position="163"/>
    </location>
    <ligand>
        <name>substrate</name>
    </ligand>
</feature>
<keyword evidence="3 17" id="KW-0575">Peroxidase</keyword>
<comment type="subcellular location">
    <subcellularLocation>
        <location evidence="17">Secreted</location>
    </subcellularLocation>
</comment>
<dbReference type="InterPro" id="IPR033905">
    <property type="entry name" value="Secretory_peroxidase"/>
</dbReference>
<comment type="function">
    <text evidence="17">Removal of H(2)O(2), oxidation of toxic reductants, biosynthesis and degradation of lignin, suberization, auxin catabolism, response to environmental stresses such as wounding, pathogen attack and oxidative stress.</text>
</comment>
<feature type="site" description="Transition state stabilizer" evidence="15">
    <location>
        <position position="62"/>
    </location>
</feature>
<sequence>MELTFAACFLTFLISFLCVKKTNAQLTPLYYQTSCPTAEAIIRPVVQQAVQRDPRMAASLLRLHFHDCFVNGCDGSVLLDDTSTFTGEKSAGPNLNSLRGFEVIDNIKAAVEKSCNSVVSCADILAIAARDAVVLAGGPSWTPMLGRRDSRTASASTANTVMPAPNDTLGIIISKFRAVGLSVQDCVTLSGAHTIGRARCSSFSARLYNFGNTGNPDPAINPFYLNTLRGICPRGGNANAVTSLDQRTPDRFDNSYFTNLRINEGLLQSDQELFSTTGASTTALVNLYSNNQIVFFQNFQNSMINMGNIKPLTGNNGEIRTNCRKVN</sequence>
<feature type="domain" description="Plant heme peroxidase family profile" evidence="18">
    <location>
        <begin position="25"/>
        <end position="327"/>
    </location>
</feature>
<dbReference type="GO" id="GO:0140825">
    <property type="term" value="F:lactoperoxidase activity"/>
    <property type="evidence" value="ECO:0007669"/>
    <property type="project" value="UniProtKB-EC"/>
</dbReference>
<dbReference type="GO" id="GO:0020037">
    <property type="term" value="F:heme binding"/>
    <property type="evidence" value="ECO:0007669"/>
    <property type="project" value="UniProtKB-UniRule"/>
</dbReference>
<evidence type="ECO:0000256" key="11">
    <source>
        <dbReference type="ARBA" id="ARBA00023324"/>
    </source>
</evidence>
<dbReference type="InterPro" id="IPR010255">
    <property type="entry name" value="Haem_peroxidase_sf"/>
</dbReference>
<keyword evidence="4 17" id="KW-0349">Heme</keyword>
<dbReference type="AlphaFoldDB" id="T1RQF9"/>
<evidence type="ECO:0000256" key="10">
    <source>
        <dbReference type="ARBA" id="ARBA00023180"/>
    </source>
</evidence>
<evidence type="ECO:0000256" key="2">
    <source>
        <dbReference type="ARBA" id="ARBA00012313"/>
    </source>
</evidence>
<evidence type="ECO:0000256" key="4">
    <source>
        <dbReference type="ARBA" id="ARBA00022617"/>
    </source>
</evidence>
<comment type="catalytic activity">
    <reaction evidence="1 17">
        <text>2 a phenolic donor + H2O2 = 2 a phenolic radical donor + 2 H2O</text>
        <dbReference type="Rhea" id="RHEA:56136"/>
        <dbReference type="ChEBI" id="CHEBI:15377"/>
        <dbReference type="ChEBI" id="CHEBI:16240"/>
        <dbReference type="ChEBI" id="CHEBI:139520"/>
        <dbReference type="ChEBI" id="CHEBI:139521"/>
        <dbReference type="EC" id="1.11.1.7"/>
    </reaction>
</comment>
<dbReference type="InterPro" id="IPR000823">
    <property type="entry name" value="Peroxidase_pln"/>
</dbReference>
<feature type="binding site" evidence="14">
    <location>
        <position position="194"/>
    </location>
    <ligand>
        <name>Ca(2+)</name>
        <dbReference type="ChEBI" id="CHEBI:29108"/>
        <label>2</label>
    </ligand>
</feature>
<evidence type="ECO:0000313" key="20">
    <source>
        <dbReference type="EMBL" id="AGN03455.1"/>
    </source>
</evidence>
<dbReference type="EMBL" id="KC152452">
    <property type="protein sequence ID" value="AGN03454.1"/>
    <property type="molecule type" value="mRNA"/>
</dbReference>
<dbReference type="CDD" id="cd00693">
    <property type="entry name" value="secretory_peroxidase"/>
    <property type="match status" value="1"/>
</dbReference>
<evidence type="ECO:0000256" key="17">
    <source>
        <dbReference type="RuleBase" id="RU362060"/>
    </source>
</evidence>
<dbReference type="Gene3D" id="1.10.520.10">
    <property type="match status" value="1"/>
</dbReference>
<dbReference type="PROSITE" id="PS50873">
    <property type="entry name" value="PEROXIDASE_4"/>
    <property type="match status" value="1"/>
</dbReference>
<dbReference type="GO" id="GO:0042744">
    <property type="term" value="P:hydrogen peroxide catabolic process"/>
    <property type="evidence" value="ECO:0007669"/>
    <property type="project" value="UniProtKB-KW"/>
</dbReference>
<dbReference type="GO" id="GO:0005576">
    <property type="term" value="C:extracellular region"/>
    <property type="evidence" value="ECO:0007669"/>
    <property type="project" value="UniProtKB-SubCell"/>
</dbReference>
<evidence type="ECO:0000256" key="15">
    <source>
        <dbReference type="PIRSR" id="PIRSR600823-4"/>
    </source>
</evidence>
<evidence type="ECO:0000256" key="12">
    <source>
        <dbReference type="PIRSR" id="PIRSR600823-1"/>
    </source>
</evidence>
<dbReference type="FunFam" id="1.10.420.10:FF:000001">
    <property type="entry name" value="Peroxidase"/>
    <property type="match status" value="1"/>
</dbReference>
<feature type="disulfide bond" evidence="16">
    <location>
        <begin position="200"/>
        <end position="232"/>
    </location>
</feature>
<organism evidence="20">
    <name type="scientific">Ginkgo biloba</name>
    <name type="common">Ginkgo</name>
    <name type="synonym">Maidenhair tree</name>
    <dbReference type="NCBI Taxonomy" id="3311"/>
    <lineage>
        <taxon>Eukaryota</taxon>
        <taxon>Viridiplantae</taxon>
        <taxon>Streptophyta</taxon>
        <taxon>Embryophyta</taxon>
        <taxon>Tracheophyta</taxon>
        <taxon>Spermatophyta</taxon>
        <taxon>Ginkgoidae</taxon>
        <taxon>Ginkgoales</taxon>
        <taxon>Ginkgoaceae</taxon>
        <taxon>Ginkgo</taxon>
    </lineage>
</organism>
<feature type="binding site" evidence="14">
    <location>
        <position position="67"/>
    </location>
    <ligand>
        <name>Ca(2+)</name>
        <dbReference type="ChEBI" id="CHEBI:29108"/>
        <label>1</label>
    </ligand>
</feature>
<keyword evidence="7 17" id="KW-0560">Oxidoreductase</keyword>
<feature type="binding site" evidence="14">
    <location>
        <position position="248"/>
    </location>
    <ligand>
        <name>Ca(2+)</name>
        <dbReference type="ChEBI" id="CHEBI:29108"/>
        <label>2</label>
    </ligand>
</feature>
<dbReference type="EC" id="1.11.1.7" evidence="2 17"/>
<feature type="binding site" evidence="14">
    <location>
        <position position="76"/>
    </location>
    <ligand>
        <name>Ca(2+)</name>
        <dbReference type="ChEBI" id="CHEBI:29108"/>
        <label>1</label>
    </ligand>
</feature>
<protein>
    <recommendedName>
        <fullName evidence="2 17">Peroxidase</fullName>
        <ecNumber evidence="2 17">1.11.1.7</ecNumber>
    </recommendedName>
</protein>
<dbReference type="PRINTS" id="PR00458">
    <property type="entry name" value="PEROXIDASE"/>
</dbReference>
<comment type="cofactor">
    <cofactor evidence="14 17">
        <name>Ca(2+)</name>
        <dbReference type="ChEBI" id="CHEBI:29108"/>
    </cofactor>
    <text evidence="14 17">Binds 2 calcium ions per subunit.</text>
</comment>
<keyword evidence="17" id="KW-0964">Secreted</keyword>
<dbReference type="GO" id="GO:0046872">
    <property type="term" value="F:metal ion binding"/>
    <property type="evidence" value="ECO:0007669"/>
    <property type="project" value="UniProtKB-UniRule"/>
</dbReference>
<feature type="disulfide bond" evidence="16">
    <location>
        <begin position="121"/>
        <end position="323"/>
    </location>
</feature>
<feature type="binding site" evidence="14">
    <location>
        <position position="72"/>
    </location>
    <ligand>
        <name>Ca(2+)</name>
        <dbReference type="ChEBI" id="CHEBI:29108"/>
        <label>1</label>
    </ligand>
</feature>
<keyword evidence="10" id="KW-0325">Glycoprotein</keyword>
<feature type="disulfide bond" evidence="16">
    <location>
        <begin position="35"/>
        <end position="115"/>
    </location>
</feature>
<keyword evidence="6 14" id="KW-0106">Calcium</keyword>
<evidence type="ECO:0000256" key="5">
    <source>
        <dbReference type="ARBA" id="ARBA00022723"/>
    </source>
</evidence>
<dbReference type="InterPro" id="IPR019794">
    <property type="entry name" value="Peroxidases_AS"/>
</dbReference>
<evidence type="ECO:0000313" key="19">
    <source>
        <dbReference type="EMBL" id="AGN03454.1"/>
    </source>
</evidence>
<reference evidence="20" key="1">
    <citation type="journal article" date="2014" name="Ann. Bot.">
        <title>Molecular cloning of two novel peroxidases and their response to salt stress and salicylic acid in the living fossil Ginkgo biloba.</title>
        <authorList>
            <person name="Novo-Uzal E."/>
            <person name="Gutierrez J."/>
            <person name="Martinez-Cortes T."/>
            <person name="Pomar F."/>
        </authorList>
    </citation>
    <scope>NUCLEOTIDE SEQUENCE</scope>
    <source>
        <strain evidence="20">PC-650</strain>
        <tissue evidence="20">Calli</tissue>
    </source>
</reference>
<evidence type="ECO:0000256" key="13">
    <source>
        <dbReference type="PIRSR" id="PIRSR600823-2"/>
    </source>
</evidence>
<feature type="binding site" evidence="14">
    <location>
        <position position="245"/>
    </location>
    <ligand>
        <name>Ca(2+)</name>
        <dbReference type="ChEBI" id="CHEBI:29108"/>
        <label>2</label>
    </ligand>
</feature>
<name>T1RQF9_GINBI</name>
<dbReference type="EMBL" id="KC164349">
    <property type="protein sequence ID" value="AGN03455.1"/>
    <property type="molecule type" value="Genomic_DNA"/>
</dbReference>
<comment type="cofactor">
    <cofactor evidence="14 17">
        <name>heme b</name>
        <dbReference type="ChEBI" id="CHEBI:60344"/>
    </cofactor>
    <text evidence="14 17">Binds 1 heme b (iron(II)-protoporphyrin IX) group per subunit.</text>
</comment>
<keyword evidence="8 14" id="KW-0408">Iron</keyword>
<dbReference type="InterPro" id="IPR002016">
    <property type="entry name" value="Haem_peroxidase"/>
</dbReference>
<feature type="binding site" evidence="14">
    <location>
        <position position="88"/>
    </location>
    <ligand>
        <name>Ca(2+)</name>
        <dbReference type="ChEBI" id="CHEBI:29108"/>
        <label>1</label>
    </ligand>
</feature>
<keyword evidence="11 17" id="KW-0376">Hydrogen peroxide</keyword>
<dbReference type="PANTHER" id="PTHR31388:SF5">
    <property type="entry name" value="PEROXIDASE"/>
    <property type="match status" value="1"/>
</dbReference>
<dbReference type="FunFam" id="1.10.520.10:FF:000001">
    <property type="entry name" value="Peroxidase"/>
    <property type="match status" value="1"/>
</dbReference>
<keyword evidence="5 14" id="KW-0479">Metal-binding</keyword>
<feature type="disulfide bond" evidence="16">
    <location>
        <begin position="68"/>
        <end position="73"/>
    </location>
</feature>
<dbReference type="PANTHER" id="PTHR31388">
    <property type="entry name" value="PEROXIDASE 72-RELATED"/>
    <property type="match status" value="1"/>
</dbReference>
<evidence type="ECO:0000256" key="3">
    <source>
        <dbReference type="ARBA" id="ARBA00022559"/>
    </source>
</evidence>
<keyword evidence="9 16" id="KW-1015">Disulfide bond</keyword>
<dbReference type="Pfam" id="PF00141">
    <property type="entry name" value="peroxidase"/>
    <property type="match status" value="1"/>
</dbReference>
<evidence type="ECO:0000256" key="8">
    <source>
        <dbReference type="ARBA" id="ARBA00023004"/>
    </source>
</evidence>
<evidence type="ECO:0000256" key="16">
    <source>
        <dbReference type="PIRSR" id="PIRSR600823-5"/>
    </source>
</evidence>
<dbReference type="PROSITE" id="PS00436">
    <property type="entry name" value="PEROXIDASE_2"/>
    <property type="match status" value="1"/>
</dbReference>